<accession>A0A158P5L4</accession>
<sequence length="293" mass="33706">MISPIIENWTCPITISSLNLYLKMKHTHNRAASYSLTELPKAWVDKIITSGFFCKDESTACCYACGLEIGLIFLDTSIHNVHKKLSPECSFVREREFCWNLHLDKEKNVSCFCALPRANWQTDFSAPVTLPVFKIVKNGSTFTKELTDKSWINPEKIYPLYQIRINRFNSFKDAPISLKSKNLLVESGFFWTGHGKVIQCAFCRLGTEGPMPFTPNYFHKILSPFCPFMTEESYDIERSFCCVCLVKNHNVLYLPCSHIAVCDSCDNQLFRNSSRNCPLCRTKIEKRIFCILP</sequence>
<dbReference type="Pfam" id="PF13920">
    <property type="entry name" value="zf-C3HC4_3"/>
    <property type="match status" value="1"/>
</dbReference>
<feature type="domain" description="RING-type" evidence="6">
    <location>
        <begin position="241"/>
        <end position="281"/>
    </location>
</feature>
<dbReference type="PROSITE" id="PS50089">
    <property type="entry name" value="ZF_RING_2"/>
    <property type="match status" value="1"/>
</dbReference>
<name>A0A158P5L4_TETUR</name>
<reference evidence="7" key="2">
    <citation type="submission" date="2016-04" db="UniProtKB">
        <authorList>
            <consortium name="EnsemblMetazoa"/>
        </authorList>
    </citation>
    <scope>IDENTIFICATION</scope>
</reference>
<dbReference type="SUPFAM" id="SSF57924">
    <property type="entry name" value="Inhibitor of apoptosis (IAP) repeat"/>
    <property type="match status" value="2"/>
</dbReference>
<dbReference type="EnsemblMetazoa" id="tetur58g00120.1">
    <property type="protein sequence ID" value="tetur58g00120.1"/>
    <property type="gene ID" value="tetur58g00120"/>
</dbReference>
<dbReference type="Gene3D" id="1.10.1170.10">
    <property type="entry name" value="Inhibitor Of Apoptosis Protein (2mihbC-IAP-1), Chain A"/>
    <property type="match status" value="2"/>
</dbReference>
<dbReference type="Gene3D" id="3.30.40.10">
    <property type="entry name" value="Zinc/RING finger domain, C3HC4 (zinc finger)"/>
    <property type="match status" value="1"/>
</dbReference>
<keyword evidence="8" id="KW-1185">Reference proteome</keyword>
<evidence type="ECO:0000256" key="4">
    <source>
        <dbReference type="ARBA" id="ARBA00022833"/>
    </source>
</evidence>
<dbReference type="PANTHER" id="PTHR10044:SF139">
    <property type="entry name" value="DEATH-ASSOCIATED INHIBITOR OF APOPTOSIS 2"/>
    <property type="match status" value="1"/>
</dbReference>
<dbReference type="InterPro" id="IPR001370">
    <property type="entry name" value="BIR_rpt"/>
</dbReference>
<protein>
    <recommendedName>
        <fullName evidence="6">RING-type domain-containing protein</fullName>
    </recommendedName>
</protein>
<reference evidence="8" key="1">
    <citation type="submission" date="2011-08" db="EMBL/GenBank/DDBJ databases">
        <authorList>
            <person name="Rombauts S."/>
        </authorList>
    </citation>
    <scope>NUCLEOTIDE SEQUENCE</scope>
    <source>
        <strain evidence="8">London</strain>
    </source>
</reference>
<dbReference type="PANTHER" id="PTHR10044">
    <property type="entry name" value="INHIBITOR OF APOPTOSIS"/>
    <property type="match status" value="1"/>
</dbReference>
<evidence type="ECO:0000256" key="3">
    <source>
        <dbReference type="ARBA" id="ARBA00022771"/>
    </source>
</evidence>
<comment type="similarity">
    <text evidence="1">Belongs to the IAP family.</text>
</comment>
<evidence type="ECO:0000256" key="2">
    <source>
        <dbReference type="ARBA" id="ARBA00022723"/>
    </source>
</evidence>
<dbReference type="AlphaFoldDB" id="A0A158P5L4"/>
<evidence type="ECO:0000313" key="8">
    <source>
        <dbReference type="Proteomes" id="UP000015104"/>
    </source>
</evidence>
<proteinExistence type="inferred from homology"/>
<dbReference type="SMART" id="SM00238">
    <property type="entry name" value="BIR"/>
    <property type="match status" value="2"/>
</dbReference>
<dbReference type="GO" id="GO:0005737">
    <property type="term" value="C:cytoplasm"/>
    <property type="evidence" value="ECO:0007669"/>
    <property type="project" value="TreeGrafter"/>
</dbReference>
<keyword evidence="4" id="KW-0862">Zinc</keyword>
<evidence type="ECO:0000259" key="6">
    <source>
        <dbReference type="PROSITE" id="PS50089"/>
    </source>
</evidence>
<dbReference type="PROSITE" id="PS50143">
    <property type="entry name" value="BIR_REPEAT_2"/>
    <property type="match status" value="2"/>
</dbReference>
<evidence type="ECO:0000256" key="1">
    <source>
        <dbReference type="ARBA" id="ARBA00006672"/>
    </source>
</evidence>
<dbReference type="InterPro" id="IPR001841">
    <property type="entry name" value="Znf_RING"/>
</dbReference>
<evidence type="ECO:0000256" key="5">
    <source>
        <dbReference type="PROSITE-ProRule" id="PRU00175"/>
    </source>
</evidence>
<dbReference type="STRING" id="32264.A0A158P5L4"/>
<dbReference type="EMBL" id="CAEY01001542">
    <property type="status" value="NOT_ANNOTATED_CDS"/>
    <property type="molecule type" value="Genomic_DNA"/>
</dbReference>
<dbReference type="FunFam" id="1.10.1170.10:FF:000002">
    <property type="entry name" value="Baculoviral IAP repeat containing 7"/>
    <property type="match status" value="1"/>
</dbReference>
<evidence type="ECO:0000313" key="7">
    <source>
        <dbReference type="EnsemblMetazoa" id="tetur58g00120.1"/>
    </source>
</evidence>
<dbReference type="GO" id="GO:0008270">
    <property type="term" value="F:zinc ion binding"/>
    <property type="evidence" value="ECO:0007669"/>
    <property type="project" value="UniProtKB-KW"/>
</dbReference>
<dbReference type="Proteomes" id="UP000015104">
    <property type="component" value="Unassembled WGS sequence"/>
</dbReference>
<dbReference type="GO" id="GO:0005634">
    <property type="term" value="C:nucleus"/>
    <property type="evidence" value="ECO:0007669"/>
    <property type="project" value="TreeGrafter"/>
</dbReference>
<keyword evidence="3 5" id="KW-0863">Zinc-finger</keyword>
<keyword evidence="2" id="KW-0479">Metal-binding</keyword>
<dbReference type="Pfam" id="PF00653">
    <property type="entry name" value="BIR"/>
    <property type="match status" value="2"/>
</dbReference>
<organism evidence="7 8">
    <name type="scientific">Tetranychus urticae</name>
    <name type="common">Two-spotted spider mite</name>
    <dbReference type="NCBI Taxonomy" id="32264"/>
    <lineage>
        <taxon>Eukaryota</taxon>
        <taxon>Metazoa</taxon>
        <taxon>Ecdysozoa</taxon>
        <taxon>Arthropoda</taxon>
        <taxon>Chelicerata</taxon>
        <taxon>Arachnida</taxon>
        <taxon>Acari</taxon>
        <taxon>Acariformes</taxon>
        <taxon>Trombidiformes</taxon>
        <taxon>Prostigmata</taxon>
        <taxon>Eleutherengona</taxon>
        <taxon>Raphignathae</taxon>
        <taxon>Tetranychoidea</taxon>
        <taxon>Tetranychidae</taxon>
        <taxon>Tetranychus</taxon>
    </lineage>
</organism>
<dbReference type="InterPro" id="IPR013083">
    <property type="entry name" value="Znf_RING/FYVE/PHD"/>
</dbReference>
<dbReference type="InterPro" id="IPR050784">
    <property type="entry name" value="IAP"/>
</dbReference>